<accession>A0A212JTD2</accession>
<keyword evidence="4" id="KW-0961">Cell wall biogenesis/degradation</keyword>
<dbReference type="GO" id="GO:0008745">
    <property type="term" value="F:N-acetylmuramoyl-L-alanine amidase activity"/>
    <property type="evidence" value="ECO:0007669"/>
    <property type="project" value="UniProtKB-EC"/>
</dbReference>
<sequence>MFIHKDYPCHPDNYQGKRTQKILYLVIHYVGALGDALQNAAYYGTTPGIKASAHYFVGHAEDGADIWGSVPEDCVASHCGRTDNKYKHPTCRNANSIGIEMCCHQRPDGTWYFDPETVDRTVELARDIMARYSIDADHVLRHYDVTGKICPAPFVNNETAWEQFKERLVNEDMTKEEAQAMIDEAVQAAKPKVYTTLDKVPKWAQELVERAMSEGVIKGDGAGKLHLTDDNLVNLQMMYNMADKAGKWGI</sequence>
<gene>
    <name evidence="6" type="ORF">KL86CLO1_11687</name>
</gene>
<name>A0A212JTD2_9FIRM</name>
<comment type="catalytic activity">
    <reaction evidence="1">
        <text>Hydrolyzes the link between N-acetylmuramoyl residues and L-amino acid residues in certain cell-wall glycopeptides.</text>
        <dbReference type="EC" id="3.5.1.28"/>
    </reaction>
</comment>
<dbReference type="InterPro" id="IPR002502">
    <property type="entry name" value="Amidase_domain"/>
</dbReference>
<organism evidence="6">
    <name type="scientific">uncultured Eubacteriales bacterium</name>
    <dbReference type="NCBI Taxonomy" id="172733"/>
    <lineage>
        <taxon>Bacteria</taxon>
        <taxon>Bacillati</taxon>
        <taxon>Bacillota</taxon>
        <taxon>Clostridia</taxon>
        <taxon>Eubacteriales</taxon>
        <taxon>environmental samples</taxon>
    </lineage>
</organism>
<dbReference type="CDD" id="cd06583">
    <property type="entry name" value="PGRP"/>
    <property type="match status" value="1"/>
</dbReference>
<dbReference type="SUPFAM" id="SSF55846">
    <property type="entry name" value="N-acetylmuramoyl-L-alanine amidase-like"/>
    <property type="match status" value="1"/>
</dbReference>
<protein>
    <recommendedName>
        <fullName evidence="2">N-acetylmuramoyl-L-alanine amidase</fullName>
        <ecNumber evidence="2">3.5.1.28</ecNumber>
    </recommendedName>
</protein>
<dbReference type="GO" id="GO:0071555">
    <property type="term" value="P:cell wall organization"/>
    <property type="evidence" value="ECO:0007669"/>
    <property type="project" value="UniProtKB-KW"/>
</dbReference>
<keyword evidence="3" id="KW-0378">Hydrolase</keyword>
<evidence type="ECO:0000313" key="6">
    <source>
        <dbReference type="EMBL" id="SBW02721.1"/>
    </source>
</evidence>
<dbReference type="PANTHER" id="PTHR30417:SF1">
    <property type="entry name" value="N-ACETYLMURAMOYL-L-ALANINE AMIDASE AMID"/>
    <property type="match status" value="1"/>
</dbReference>
<feature type="domain" description="N-acetylmuramoyl-L-alanine amidase" evidence="5">
    <location>
        <begin position="10"/>
        <end position="168"/>
    </location>
</feature>
<dbReference type="EC" id="3.5.1.28" evidence="2"/>
<dbReference type="AlphaFoldDB" id="A0A212JTD2"/>
<dbReference type="GO" id="GO:0009254">
    <property type="term" value="P:peptidoglycan turnover"/>
    <property type="evidence" value="ECO:0007669"/>
    <property type="project" value="TreeGrafter"/>
</dbReference>
<dbReference type="Pfam" id="PF01510">
    <property type="entry name" value="Amidase_2"/>
    <property type="match status" value="1"/>
</dbReference>
<evidence type="ECO:0000256" key="3">
    <source>
        <dbReference type="ARBA" id="ARBA00022801"/>
    </source>
</evidence>
<dbReference type="SMART" id="SM00644">
    <property type="entry name" value="Ami_2"/>
    <property type="match status" value="1"/>
</dbReference>
<reference evidence="6" key="1">
    <citation type="submission" date="2016-04" db="EMBL/GenBank/DDBJ databases">
        <authorList>
            <person name="Evans L.H."/>
            <person name="Alamgir A."/>
            <person name="Owens N."/>
            <person name="Weber N.D."/>
            <person name="Virtaneva K."/>
            <person name="Barbian K."/>
            <person name="Babar A."/>
            <person name="Rosenke K."/>
        </authorList>
    </citation>
    <scope>NUCLEOTIDE SEQUENCE</scope>
    <source>
        <strain evidence="6">86</strain>
    </source>
</reference>
<evidence type="ECO:0000256" key="1">
    <source>
        <dbReference type="ARBA" id="ARBA00001561"/>
    </source>
</evidence>
<evidence type="ECO:0000259" key="5">
    <source>
        <dbReference type="SMART" id="SM00644"/>
    </source>
</evidence>
<dbReference type="InterPro" id="IPR051206">
    <property type="entry name" value="NAMLAA_amidase_2"/>
</dbReference>
<dbReference type="PANTHER" id="PTHR30417">
    <property type="entry name" value="N-ACETYLMURAMOYL-L-ALANINE AMIDASE AMID"/>
    <property type="match status" value="1"/>
</dbReference>
<dbReference type="Gene3D" id="3.40.80.10">
    <property type="entry name" value="Peptidoglycan recognition protein-like"/>
    <property type="match status" value="1"/>
</dbReference>
<dbReference type="GO" id="GO:0009253">
    <property type="term" value="P:peptidoglycan catabolic process"/>
    <property type="evidence" value="ECO:0007669"/>
    <property type="project" value="InterPro"/>
</dbReference>
<dbReference type="InterPro" id="IPR036505">
    <property type="entry name" value="Amidase/PGRP_sf"/>
</dbReference>
<evidence type="ECO:0000256" key="2">
    <source>
        <dbReference type="ARBA" id="ARBA00011901"/>
    </source>
</evidence>
<evidence type="ECO:0000256" key="4">
    <source>
        <dbReference type="ARBA" id="ARBA00023316"/>
    </source>
</evidence>
<dbReference type="EMBL" id="FLUN01000001">
    <property type="protein sequence ID" value="SBW02721.1"/>
    <property type="molecule type" value="Genomic_DNA"/>
</dbReference>
<proteinExistence type="predicted"/>